<evidence type="ECO:0000259" key="2">
    <source>
        <dbReference type="PROSITE" id="PS51819"/>
    </source>
</evidence>
<proteinExistence type="predicted"/>
<dbReference type="Proteomes" id="UP000256999">
    <property type="component" value="Unassembled WGS sequence"/>
</dbReference>
<dbReference type="Pfam" id="PF00903">
    <property type="entry name" value="Glyoxalase"/>
    <property type="match status" value="1"/>
</dbReference>
<keyword evidence="1" id="KW-0479">Metal-binding</keyword>
<dbReference type="InterPro" id="IPR004360">
    <property type="entry name" value="Glyas_Fos-R_dOase_dom"/>
</dbReference>
<dbReference type="InterPro" id="IPR029068">
    <property type="entry name" value="Glyas_Bleomycin-R_OHBP_Dase"/>
</dbReference>
<dbReference type="Gene3D" id="3.10.180.10">
    <property type="entry name" value="2,3-Dihydroxybiphenyl 1,2-Dioxygenase, domain 1"/>
    <property type="match status" value="1"/>
</dbReference>
<dbReference type="GO" id="GO:0046491">
    <property type="term" value="P:L-methylmalonyl-CoA metabolic process"/>
    <property type="evidence" value="ECO:0007669"/>
    <property type="project" value="TreeGrafter"/>
</dbReference>
<dbReference type="PANTHER" id="PTHR43048:SF6">
    <property type="entry name" value="BLR8189 PROTEIN"/>
    <property type="match status" value="1"/>
</dbReference>
<dbReference type="GO" id="GO:0046872">
    <property type="term" value="F:metal ion binding"/>
    <property type="evidence" value="ECO:0007669"/>
    <property type="project" value="UniProtKB-KW"/>
</dbReference>
<dbReference type="GO" id="GO:0016829">
    <property type="term" value="F:lyase activity"/>
    <property type="evidence" value="ECO:0007669"/>
    <property type="project" value="UniProtKB-KW"/>
</dbReference>
<dbReference type="GO" id="GO:0004493">
    <property type="term" value="F:methylmalonyl-CoA epimerase activity"/>
    <property type="evidence" value="ECO:0007669"/>
    <property type="project" value="TreeGrafter"/>
</dbReference>
<keyword evidence="3" id="KW-0456">Lyase</keyword>
<dbReference type="CDD" id="cd16361">
    <property type="entry name" value="VOC_ShValD_like"/>
    <property type="match status" value="1"/>
</dbReference>
<organism evidence="3 4">
    <name type="scientific">Thalassotalea euphylliae</name>
    <dbReference type="NCBI Taxonomy" id="1655234"/>
    <lineage>
        <taxon>Bacteria</taxon>
        <taxon>Pseudomonadati</taxon>
        <taxon>Pseudomonadota</taxon>
        <taxon>Gammaproteobacteria</taxon>
        <taxon>Alteromonadales</taxon>
        <taxon>Colwelliaceae</taxon>
        <taxon>Thalassotalea</taxon>
    </lineage>
</organism>
<sequence length="166" mass="19181">MANAYPRTFSHIGISVPDVEAAVKFYTEVLGWYLIMEPTEIVEDDSPIGEMCTDVFGANWKKFRIAHMATGDRIGVELFEFVNHETPDNNFEYWKTGVFHFCVQDPNLEELVEKIVAAGGKKRMAEPRYYYPGEKPYRMIYMEDPFGNILEIYSHSYELTYSAGAY</sequence>
<dbReference type="PROSITE" id="PS51819">
    <property type="entry name" value="VOC"/>
    <property type="match status" value="1"/>
</dbReference>
<evidence type="ECO:0000256" key="1">
    <source>
        <dbReference type="ARBA" id="ARBA00022723"/>
    </source>
</evidence>
<accession>A0A3E0UB48</accession>
<dbReference type="NCBIfam" id="TIGR03645">
    <property type="entry name" value="glyox_marine"/>
    <property type="match status" value="1"/>
</dbReference>
<dbReference type="RefSeq" id="WP_115998905.1">
    <property type="nucleotide sequence ID" value="NZ_QUOV01000001.1"/>
</dbReference>
<evidence type="ECO:0000313" key="3">
    <source>
        <dbReference type="EMBL" id="REL34228.1"/>
    </source>
</evidence>
<dbReference type="AlphaFoldDB" id="A0A3E0UB48"/>
<dbReference type="InterPro" id="IPR051785">
    <property type="entry name" value="MMCE/EMCE_epimerase"/>
</dbReference>
<feature type="domain" description="VOC" evidence="2">
    <location>
        <begin position="8"/>
        <end position="155"/>
    </location>
</feature>
<dbReference type="OrthoDB" id="2613830at2"/>
<name>A0A3E0UB48_9GAMM</name>
<comment type="caution">
    <text evidence="3">The sequence shown here is derived from an EMBL/GenBank/DDBJ whole genome shotgun (WGS) entry which is preliminary data.</text>
</comment>
<protein>
    <submittedName>
        <fullName evidence="3">Lactoylglutathione lyase family protein</fullName>
    </submittedName>
</protein>
<evidence type="ECO:0000313" key="4">
    <source>
        <dbReference type="Proteomes" id="UP000256999"/>
    </source>
</evidence>
<dbReference type="EMBL" id="QUOV01000001">
    <property type="protein sequence ID" value="REL34228.1"/>
    <property type="molecule type" value="Genomic_DNA"/>
</dbReference>
<reference evidence="3 4" key="1">
    <citation type="submission" date="2018-08" db="EMBL/GenBank/DDBJ databases">
        <title>Thalassotalea euphylliae genome.</title>
        <authorList>
            <person name="Summers S."/>
            <person name="Rice S.A."/>
            <person name="Freckelton M.L."/>
            <person name="Nedved B.T."/>
            <person name="Hadfield M.G."/>
        </authorList>
    </citation>
    <scope>NUCLEOTIDE SEQUENCE [LARGE SCALE GENOMIC DNA]</scope>
    <source>
        <strain evidence="3 4">H2</strain>
    </source>
</reference>
<dbReference type="InterPro" id="IPR037523">
    <property type="entry name" value="VOC_core"/>
</dbReference>
<gene>
    <name evidence="3" type="ORF">DXX92_02080</name>
</gene>
<dbReference type="SUPFAM" id="SSF54593">
    <property type="entry name" value="Glyoxalase/Bleomycin resistance protein/Dihydroxybiphenyl dioxygenase"/>
    <property type="match status" value="1"/>
</dbReference>
<dbReference type="PANTHER" id="PTHR43048">
    <property type="entry name" value="METHYLMALONYL-COA EPIMERASE"/>
    <property type="match status" value="1"/>
</dbReference>
<dbReference type="InterPro" id="IPR019883">
    <property type="entry name" value="Lactoylglutathione_lyase"/>
</dbReference>